<comment type="similarity">
    <text evidence="1">Belongs to the bacterial ribosomal protein bL12 family.</text>
</comment>
<keyword evidence="9" id="KW-1185">Reference proteome</keyword>
<accession>A0A813DNG5</accession>
<dbReference type="CDD" id="cd00387">
    <property type="entry name" value="Ribosomal_L7_L12"/>
    <property type="match status" value="1"/>
</dbReference>
<sequence length="877" mass="93733">MPRFARPRHGAAGLMLALVAAVFGAMTCFPSSGASSGGPAAFTGVSNSRGAAPRSPAVARESAKVDTLVASLKELTLLEASELVKAIEETFGVDASSGGGGMMMMAPAAAAEAEEAAPEKSEFDVVLKEVPKDKKIAILKVVRTLTGMGLKEAKEMVDNPGKVMEKKPKDFCEDAKKQLEELKMTGVLFRKHEQLRSTALCQVLLGRKELLSNWAAKLPGLLLLLPIATEGWSAEPGRYRLLHRLSGRYLLQDGSLGELSGVEGSAALWSLSAGEEPGLYRLTQGSQPLGAAKGLSSRPASQEEEEGAIQVSSSSEGHSWRLFSSCRGSCVTIVDPRGRVLAAVASKGESSEPNALTARLLPAEKAVDEAQWVLLPPCLGEDASEAQSSSACFPAGSTWASMAADCCDPIYGPSGNSDCWDGQYSFERCCLQKASSGKSPGLSAARAAAAAPRLLCSGERLLGETRFVRLAGFDGERLWQSSESLASQTKFDFAPQVLEVDGVRRVVSIADNLPACGGPSLLEEAGALLEDVEQHYVQILRSLHEARFPTEIDCQATRAVLVDPWRPPAVASCSDVMAEMEARVAGIASAAWHDPHNRGTYSLLSKGDAELSFQRVTGNKMFTDKQTFTFVDSAQGICEISGCSPVQQDFAIEETAVSPSLGASKDPKACLVNQAASPDRRRPACQLVGFSTVTDFELDSFIQSRWWIHQQMPVPYLPATENRCVYADYKLAKKGYQTWGYELDVHNHAEDVAAPHAFHDSGSFICARIVDAATGKLEVAPCFLPRFLSGAYWVIDYNEEEGYALISGGAPTHSAPGGCRTGDGTNNSGLWIFTRKQAREEALVKKVSEIAASKGFDVSVLLDVDNTACNEVTEVTV</sequence>
<dbReference type="GO" id="GO:0022625">
    <property type="term" value="C:cytosolic large ribosomal subunit"/>
    <property type="evidence" value="ECO:0007669"/>
    <property type="project" value="TreeGrafter"/>
</dbReference>
<gene>
    <name evidence="8" type="ORF">PGLA1383_LOCUS5872</name>
</gene>
<dbReference type="Pfam" id="PF16320">
    <property type="entry name" value="Ribosomal_L12_N"/>
    <property type="match status" value="1"/>
</dbReference>
<dbReference type="PANTHER" id="PTHR45987:SF4">
    <property type="entry name" value="LARGE RIBOSOMAL SUBUNIT PROTEIN BL12M"/>
    <property type="match status" value="1"/>
</dbReference>
<dbReference type="Gene3D" id="1.20.5.710">
    <property type="entry name" value="Single helix bin"/>
    <property type="match status" value="1"/>
</dbReference>
<evidence type="ECO:0000313" key="9">
    <source>
        <dbReference type="Proteomes" id="UP000654075"/>
    </source>
</evidence>
<evidence type="ECO:0000259" key="6">
    <source>
        <dbReference type="Pfam" id="PF00542"/>
    </source>
</evidence>
<dbReference type="Gene3D" id="3.30.1390.10">
    <property type="match status" value="1"/>
</dbReference>
<comment type="caution">
    <text evidence="8">The sequence shown here is derived from an EMBL/GenBank/DDBJ whole genome shotgun (WGS) entry which is preliminary data.</text>
</comment>
<evidence type="ECO:0000259" key="7">
    <source>
        <dbReference type="Pfam" id="PF16320"/>
    </source>
</evidence>
<dbReference type="GO" id="GO:0003735">
    <property type="term" value="F:structural constituent of ribosome"/>
    <property type="evidence" value="ECO:0007669"/>
    <property type="project" value="InterPro"/>
</dbReference>
<dbReference type="GO" id="GO:0003729">
    <property type="term" value="F:mRNA binding"/>
    <property type="evidence" value="ECO:0007669"/>
    <property type="project" value="TreeGrafter"/>
</dbReference>
<dbReference type="SUPFAM" id="SSF54736">
    <property type="entry name" value="ClpS-like"/>
    <property type="match status" value="1"/>
</dbReference>
<dbReference type="NCBIfam" id="TIGR00855">
    <property type="entry name" value="L12"/>
    <property type="match status" value="1"/>
</dbReference>
<dbReference type="Gene3D" id="2.40.128.20">
    <property type="match status" value="1"/>
</dbReference>
<dbReference type="Pfam" id="PF00542">
    <property type="entry name" value="Ribosomal_L12"/>
    <property type="match status" value="1"/>
</dbReference>
<dbReference type="InterPro" id="IPR000206">
    <property type="entry name" value="Ribosomal_bL12"/>
</dbReference>
<dbReference type="EMBL" id="CAJNNV010002341">
    <property type="protein sequence ID" value="CAE8587029.1"/>
    <property type="molecule type" value="Genomic_DNA"/>
</dbReference>
<keyword evidence="5" id="KW-0732">Signal</keyword>
<dbReference type="InterPro" id="IPR013823">
    <property type="entry name" value="Ribosomal_bL12_C"/>
</dbReference>
<organism evidence="8 9">
    <name type="scientific">Polarella glacialis</name>
    <name type="common">Dinoflagellate</name>
    <dbReference type="NCBI Taxonomy" id="89957"/>
    <lineage>
        <taxon>Eukaryota</taxon>
        <taxon>Sar</taxon>
        <taxon>Alveolata</taxon>
        <taxon>Dinophyceae</taxon>
        <taxon>Suessiales</taxon>
        <taxon>Suessiaceae</taxon>
        <taxon>Polarella</taxon>
    </lineage>
</organism>
<dbReference type="OrthoDB" id="250175at2759"/>
<evidence type="ECO:0000256" key="1">
    <source>
        <dbReference type="ARBA" id="ARBA00007197"/>
    </source>
</evidence>
<dbReference type="InterPro" id="IPR012674">
    <property type="entry name" value="Calycin"/>
</dbReference>
<dbReference type="HAMAP" id="MF_00368">
    <property type="entry name" value="Ribosomal_bL12"/>
    <property type="match status" value="1"/>
</dbReference>
<keyword evidence="2" id="KW-0689">Ribosomal protein</keyword>
<evidence type="ECO:0008006" key="10">
    <source>
        <dbReference type="Google" id="ProtNLM"/>
    </source>
</evidence>
<keyword evidence="3" id="KW-0687">Ribonucleoprotein</keyword>
<proteinExistence type="inferred from homology"/>
<evidence type="ECO:0000256" key="2">
    <source>
        <dbReference type="ARBA" id="ARBA00022980"/>
    </source>
</evidence>
<dbReference type="InterPro" id="IPR036235">
    <property type="entry name" value="Ribosomal_bL12_oligo_N_sf"/>
</dbReference>
<name>A0A813DNG5_POLGL</name>
<protein>
    <recommendedName>
        <fullName evidence="10">Ribosomal protein L7/L12 C-terminal domain-containing protein</fullName>
    </recommendedName>
</protein>
<dbReference type="InterPro" id="IPR008932">
    <property type="entry name" value="Ribosomal_bL12_oligo"/>
</dbReference>
<dbReference type="PANTHER" id="PTHR45987">
    <property type="entry name" value="39S RIBOSOMAL PROTEIN L12"/>
    <property type="match status" value="1"/>
</dbReference>
<evidence type="ECO:0000313" key="8">
    <source>
        <dbReference type="EMBL" id="CAE8587029.1"/>
    </source>
</evidence>
<dbReference type="SUPFAM" id="SSF50814">
    <property type="entry name" value="Lipocalins"/>
    <property type="match status" value="1"/>
</dbReference>
<evidence type="ECO:0000256" key="3">
    <source>
        <dbReference type="ARBA" id="ARBA00023274"/>
    </source>
</evidence>
<dbReference type="SUPFAM" id="SSF48300">
    <property type="entry name" value="Ribosomal protein L7/12, oligomerisation (N-terminal) domain"/>
    <property type="match status" value="1"/>
</dbReference>
<dbReference type="GO" id="GO:0006412">
    <property type="term" value="P:translation"/>
    <property type="evidence" value="ECO:0007669"/>
    <property type="project" value="InterPro"/>
</dbReference>
<dbReference type="Proteomes" id="UP000654075">
    <property type="component" value="Unassembled WGS sequence"/>
</dbReference>
<evidence type="ECO:0000256" key="4">
    <source>
        <dbReference type="SAM" id="MobiDB-lite"/>
    </source>
</evidence>
<feature type="domain" description="Large ribosomal subunit protein bL12 C-terminal" evidence="6">
    <location>
        <begin position="123"/>
        <end position="181"/>
    </location>
</feature>
<dbReference type="InterPro" id="IPR014719">
    <property type="entry name" value="Ribosomal_bL12_C/ClpS-like"/>
</dbReference>
<feature type="domain" description="Large ribosomal subunit protein bL12 oligomerization" evidence="7">
    <location>
        <begin position="64"/>
        <end position="113"/>
    </location>
</feature>
<feature type="chain" id="PRO_5032994569" description="Ribosomal protein L7/L12 C-terminal domain-containing protein" evidence="5">
    <location>
        <begin position="25"/>
        <end position="877"/>
    </location>
</feature>
<dbReference type="AlphaFoldDB" id="A0A813DNG5"/>
<evidence type="ECO:0000256" key="5">
    <source>
        <dbReference type="SAM" id="SignalP"/>
    </source>
</evidence>
<reference evidence="8" key="1">
    <citation type="submission" date="2021-02" db="EMBL/GenBank/DDBJ databases">
        <authorList>
            <person name="Dougan E. K."/>
            <person name="Rhodes N."/>
            <person name="Thang M."/>
            <person name="Chan C."/>
        </authorList>
    </citation>
    <scope>NUCLEOTIDE SEQUENCE</scope>
</reference>
<feature type="region of interest" description="Disordered" evidence="4">
    <location>
        <begin position="291"/>
        <end position="313"/>
    </location>
</feature>
<feature type="signal peptide" evidence="5">
    <location>
        <begin position="1"/>
        <end position="24"/>
    </location>
</feature>